<dbReference type="GO" id="GO:0016747">
    <property type="term" value="F:acyltransferase activity, transferring groups other than amino-acyl groups"/>
    <property type="evidence" value="ECO:0007669"/>
    <property type="project" value="InterPro"/>
</dbReference>
<proteinExistence type="predicted"/>
<dbReference type="InterPro" id="IPR050680">
    <property type="entry name" value="YpeA/RimI_acetyltransf"/>
</dbReference>
<evidence type="ECO:0000313" key="3">
    <source>
        <dbReference type="EMBL" id="BBH24674.1"/>
    </source>
</evidence>
<accession>A0A3G9JP93</accession>
<dbReference type="EMBL" id="AP019308">
    <property type="protein sequence ID" value="BBH24674.1"/>
    <property type="molecule type" value="Genomic_DNA"/>
</dbReference>
<dbReference type="Pfam" id="PF00583">
    <property type="entry name" value="Acetyltransf_1"/>
    <property type="match status" value="1"/>
</dbReference>
<dbReference type="SUPFAM" id="SSF55729">
    <property type="entry name" value="Acyl-CoA N-acyltransferases (Nat)"/>
    <property type="match status" value="1"/>
</dbReference>
<dbReference type="CDD" id="cd04301">
    <property type="entry name" value="NAT_SF"/>
    <property type="match status" value="1"/>
</dbReference>
<dbReference type="RefSeq" id="WP_125665032.1">
    <property type="nucleotide sequence ID" value="NZ_AP019308.1"/>
</dbReference>
<evidence type="ECO:0000256" key="2">
    <source>
        <dbReference type="ARBA" id="ARBA00023315"/>
    </source>
</evidence>
<dbReference type="InterPro" id="IPR016181">
    <property type="entry name" value="Acyl_CoA_acyltransferase"/>
</dbReference>
<gene>
    <name evidence="3" type="ORF">Back11_60190</name>
</gene>
<dbReference type="OrthoDB" id="9775804at2"/>
<keyword evidence="4" id="KW-1185">Reference proteome</keyword>
<organism evidence="3 4">
    <name type="scientific">Paenibacillus baekrokdamisoli</name>
    <dbReference type="NCBI Taxonomy" id="1712516"/>
    <lineage>
        <taxon>Bacteria</taxon>
        <taxon>Bacillati</taxon>
        <taxon>Bacillota</taxon>
        <taxon>Bacilli</taxon>
        <taxon>Bacillales</taxon>
        <taxon>Paenibacillaceae</taxon>
        <taxon>Paenibacillus</taxon>
    </lineage>
</organism>
<dbReference type="PANTHER" id="PTHR43420">
    <property type="entry name" value="ACETYLTRANSFERASE"/>
    <property type="match status" value="1"/>
</dbReference>
<dbReference type="Gene3D" id="3.40.630.30">
    <property type="match status" value="1"/>
</dbReference>
<name>A0A3G9JP93_9BACL</name>
<protein>
    <submittedName>
        <fullName evidence="3">Uncharacterized protein</fullName>
    </submittedName>
</protein>
<dbReference type="InterPro" id="IPR000182">
    <property type="entry name" value="GNAT_dom"/>
</dbReference>
<keyword evidence="2" id="KW-0012">Acyltransferase</keyword>
<sequence>MIAEQQKQSILSLIARLSPNTEVFVRAAMEKSGITIFLHDENPITSGVFCLVRWEGTNYAYASFMQDMVDDQVIRLIESTIRPYIEDNDPLCFNVYGGNKSIIELVKKLGFTPDMEGYEFVYQGQVPLEFVPTKLTIKAFEQSALEDFVTLFEQSYYQLNKDNGWSVDWYANNKGIFSERLALKSQTDELVSFWSGDRLVGTYIISGKYIQDLVVHPEYQGLGYGKTLLLHALNLLIEQKGHQSVYLRVAKSNAAAIRFYLRNHFVEIASFAEHTFHKN</sequence>
<evidence type="ECO:0000313" key="4">
    <source>
        <dbReference type="Proteomes" id="UP000275368"/>
    </source>
</evidence>
<dbReference type="PROSITE" id="PS51186">
    <property type="entry name" value="GNAT"/>
    <property type="match status" value="1"/>
</dbReference>
<reference evidence="3 4" key="1">
    <citation type="submission" date="2018-11" db="EMBL/GenBank/DDBJ databases">
        <title>Complete genome sequence of Paenibacillus baekrokdamisoli strain KCTC 33723.</title>
        <authorList>
            <person name="Kang S.W."/>
            <person name="Lee K.C."/>
            <person name="Kim K.K."/>
            <person name="Kim J.S."/>
            <person name="Kim D.S."/>
            <person name="Ko S.H."/>
            <person name="Yang S.H."/>
            <person name="Lee J.S."/>
        </authorList>
    </citation>
    <scope>NUCLEOTIDE SEQUENCE [LARGE SCALE GENOMIC DNA]</scope>
    <source>
        <strain evidence="3 4">KCTC 33723</strain>
    </source>
</reference>
<evidence type="ECO:0000256" key="1">
    <source>
        <dbReference type="ARBA" id="ARBA00022679"/>
    </source>
</evidence>
<keyword evidence="1" id="KW-0808">Transferase</keyword>
<dbReference type="KEGG" id="pbk:Back11_60190"/>
<dbReference type="Proteomes" id="UP000275368">
    <property type="component" value="Chromosome"/>
</dbReference>
<dbReference type="AlphaFoldDB" id="A0A3G9JP93"/>